<dbReference type="SUPFAM" id="SSF55797">
    <property type="entry name" value="PR-1-like"/>
    <property type="match status" value="1"/>
</dbReference>
<accession>A0A4Z2CLE1</accession>
<dbReference type="Pfam" id="PF00188">
    <property type="entry name" value="CAP"/>
    <property type="match status" value="1"/>
</dbReference>
<dbReference type="OrthoDB" id="43654at2759"/>
<protein>
    <submittedName>
        <fullName evidence="3">GLIPR1-like protein</fullName>
    </submittedName>
</protein>
<dbReference type="Proteomes" id="UP000311919">
    <property type="component" value="Unassembled WGS sequence"/>
</dbReference>
<comment type="caution">
    <text evidence="3">The sequence shown here is derived from an EMBL/GenBank/DDBJ whole genome shotgun (WGS) entry which is preliminary data.</text>
</comment>
<keyword evidence="1" id="KW-0732">Signal</keyword>
<dbReference type="InterPro" id="IPR001283">
    <property type="entry name" value="CRISP-related"/>
</dbReference>
<dbReference type="Gene3D" id="3.40.33.10">
    <property type="entry name" value="CAP"/>
    <property type="match status" value="1"/>
</dbReference>
<feature type="domain" description="SCP" evidence="2">
    <location>
        <begin position="23"/>
        <end position="171"/>
    </location>
</feature>
<name>A0A4Z2CLE1_SCHJA</name>
<reference evidence="3 4" key="1">
    <citation type="submission" date="2019-03" db="EMBL/GenBank/DDBJ databases">
        <title>An improved genome assembly of the fluke Schistosoma japonicum.</title>
        <authorList>
            <person name="Hu W."/>
            <person name="Luo F."/>
            <person name="Yin M."/>
            <person name="Mo X."/>
            <person name="Sun C."/>
            <person name="Wu Q."/>
            <person name="Zhu B."/>
            <person name="Xiang M."/>
            <person name="Wang J."/>
            <person name="Wang Y."/>
            <person name="Zhang T."/>
            <person name="Xu B."/>
            <person name="Zheng H."/>
            <person name="Feng Z."/>
        </authorList>
    </citation>
    <scope>NUCLEOTIDE SEQUENCE [LARGE SCALE GENOMIC DNA]</scope>
    <source>
        <strain evidence="3">HuSjv2</strain>
        <tissue evidence="3">Worms</tissue>
    </source>
</reference>
<proteinExistence type="predicted"/>
<dbReference type="InterPro" id="IPR035940">
    <property type="entry name" value="CAP_sf"/>
</dbReference>
<sequence length="186" mass="21780">MIILLLLMNIIISYSLGNQLEMTRDENLLLYYHNYIRRERNTCDYHTSIPADVKLNDYVWDYGLHITAQRYAKQCECYPSSMQSRTTCRWKSVGQNIAQVNSVQNAIEQWRNEQRFYDFTTDSCERNHNCHVYKQIVNSNTTHIGCAIQLCIHSMNTGKYLIVCNYAPAAGEGRPYDDARKSRCKQ</sequence>
<evidence type="ECO:0000256" key="1">
    <source>
        <dbReference type="SAM" id="SignalP"/>
    </source>
</evidence>
<dbReference type="PANTHER" id="PTHR10334">
    <property type="entry name" value="CYSTEINE-RICH SECRETORY PROTEIN-RELATED"/>
    <property type="match status" value="1"/>
</dbReference>
<feature type="signal peptide" evidence="1">
    <location>
        <begin position="1"/>
        <end position="17"/>
    </location>
</feature>
<keyword evidence="4" id="KW-1185">Reference proteome</keyword>
<evidence type="ECO:0000313" key="4">
    <source>
        <dbReference type="Proteomes" id="UP000311919"/>
    </source>
</evidence>
<dbReference type="InterPro" id="IPR014044">
    <property type="entry name" value="CAP_dom"/>
</dbReference>
<gene>
    <name evidence="3" type="ORF">EWB00_010301</name>
</gene>
<evidence type="ECO:0000259" key="2">
    <source>
        <dbReference type="SMART" id="SM00198"/>
    </source>
</evidence>
<evidence type="ECO:0000313" key="3">
    <source>
        <dbReference type="EMBL" id="TNN04854.1"/>
    </source>
</evidence>
<dbReference type="PRINTS" id="PR00837">
    <property type="entry name" value="V5TPXLIKE"/>
</dbReference>
<feature type="chain" id="PRO_5021301728" evidence="1">
    <location>
        <begin position="18"/>
        <end position="186"/>
    </location>
</feature>
<dbReference type="SMART" id="SM00198">
    <property type="entry name" value="SCP"/>
    <property type="match status" value="1"/>
</dbReference>
<dbReference type="AlphaFoldDB" id="A0A4Z2CLE1"/>
<organism evidence="3 4">
    <name type="scientific">Schistosoma japonicum</name>
    <name type="common">Blood fluke</name>
    <dbReference type="NCBI Taxonomy" id="6182"/>
    <lineage>
        <taxon>Eukaryota</taxon>
        <taxon>Metazoa</taxon>
        <taxon>Spiralia</taxon>
        <taxon>Lophotrochozoa</taxon>
        <taxon>Platyhelminthes</taxon>
        <taxon>Trematoda</taxon>
        <taxon>Digenea</taxon>
        <taxon>Strigeidida</taxon>
        <taxon>Schistosomatoidea</taxon>
        <taxon>Schistosomatidae</taxon>
        <taxon>Schistosoma</taxon>
    </lineage>
</organism>
<dbReference type="EMBL" id="SKCS01000774">
    <property type="protein sequence ID" value="TNN04854.1"/>
    <property type="molecule type" value="Genomic_DNA"/>
</dbReference>